<proteinExistence type="predicted"/>
<feature type="domain" description="Type VI secretion system IcmF C-terminal" evidence="1">
    <location>
        <begin position="806"/>
        <end position="894"/>
    </location>
</feature>
<comment type="caution">
    <text evidence="3">The sequence shown here is derived from an EMBL/GenBank/DDBJ whole genome shotgun (WGS) entry which is preliminary data.</text>
</comment>
<dbReference type="InterPro" id="IPR053156">
    <property type="entry name" value="T6SS_TssM-like"/>
</dbReference>
<dbReference type="PANTHER" id="PTHR36153:SF1">
    <property type="entry name" value="TYPE VI SECRETION SYSTEM COMPONENT TSSM1"/>
    <property type="match status" value="1"/>
</dbReference>
<dbReference type="Proteomes" id="UP001595692">
    <property type="component" value="Unassembled WGS sequence"/>
</dbReference>
<dbReference type="Pfam" id="PF06761">
    <property type="entry name" value="IcmF-related"/>
    <property type="match status" value="1"/>
</dbReference>
<dbReference type="PANTHER" id="PTHR36153">
    <property type="entry name" value="INNER MEMBRANE PROTEIN-RELATED"/>
    <property type="match status" value="1"/>
</dbReference>
<evidence type="ECO:0000313" key="4">
    <source>
        <dbReference type="Proteomes" id="UP001595692"/>
    </source>
</evidence>
<name>A0ABV8CP44_9GAMM</name>
<dbReference type="InterPro" id="IPR010623">
    <property type="entry name" value="IcmF_C"/>
</dbReference>
<evidence type="ECO:0000259" key="2">
    <source>
        <dbReference type="Pfam" id="PF06761"/>
    </source>
</evidence>
<sequence>MPSWVLLHQGSSDAFSWLQAHGFTTSASSVISATSVWQHEKYRNVCIKVCLLEGLFSNTAGTEESAALTAAIESGQIGLILMVHWPESISSLPHEQDFIGVPLARLMPYIKNETPLYLIWHGGTTIPGMDSWNRRLSTAPEQQPLGIHFGLRRSPEEQLAEFWAEWRTAEAEVLSQQLSQHNCLSTRQQLDWHITLEQLSQHTQQYVSILRARVSGARLTGCYFSTLVDPPISGIPLSPCWLASMLQQTQQGFMLNPRQNAPRRLVGLTTATLVVALCWHHWHQVWTEDEELLKHWMIKQHEKEDGTSQALDQMLSRLEMLMPALGDADHVWQWGLYRGHLVNRQTLYFQSLIREMQPWLMQFLTAQLEQQAMGSLEHYDTLRAIRALDSPQPSQHSFLFHFLDQKLGSTAARLRPHLITLLHNYNWQNARQEGETNAVERYAVFASEIRNAQRYWQTCTTAECYYTLLRQQLNWQLNQLIPLWKLLGPHAQQLFIPPQTSPVIPRLFMPDGAKQFMTATSQWAEWQSQHAWLISPLPAIAASDIASTQGLQQIRNLYQREYIDTWLMALGELHIAAENMPQLVNRYQHAADGIREIQSLIDTHVNVIPPLLMPIKIDPEGSNTMVHPSRLITIQPENQWQDLERLFHRIELNLALLWQRKFSIENEHQLSAELEQLEQTQLGLTSWQQELVNTTYREVNRLAVDELERDWQEEIKEPFTQLIEQKYPFNPRARDEAGLGDVEAFLAPGGKIDRFFNDKIEQSPLMKQALSSPHNQADGLVEFKERLLQLQNALFDDEGHLDLRASIEPLRISPSTRRVIINLAGQIIDVRHGLFPRMDVHWPNDVNPDGTSQITWIGLDGTERRQTVTGVWSFWRLLSSAKGHQRLEDEQLDFSHGPNIMSIKAKFGRNTSLNSLLQSLDSFQLPAQLVIRDNE</sequence>
<dbReference type="InterPro" id="IPR009612">
    <property type="entry name" value="IcmF-rel"/>
</dbReference>
<dbReference type="EMBL" id="JBHSAF010000012">
    <property type="protein sequence ID" value="MFC3913764.1"/>
    <property type="molecule type" value="Genomic_DNA"/>
</dbReference>
<accession>A0ABV8CP44</accession>
<organism evidence="3 4">
    <name type="scientific">Pseudaeromonas sharmana</name>
    <dbReference type="NCBI Taxonomy" id="328412"/>
    <lineage>
        <taxon>Bacteria</taxon>
        <taxon>Pseudomonadati</taxon>
        <taxon>Pseudomonadota</taxon>
        <taxon>Gammaproteobacteria</taxon>
        <taxon>Aeromonadales</taxon>
        <taxon>Aeromonadaceae</taxon>
        <taxon>Pseudaeromonas</taxon>
    </lineage>
</organism>
<evidence type="ECO:0000259" key="1">
    <source>
        <dbReference type="Pfam" id="PF06744"/>
    </source>
</evidence>
<evidence type="ECO:0000313" key="3">
    <source>
        <dbReference type="EMBL" id="MFC3913764.1"/>
    </source>
</evidence>
<dbReference type="Pfam" id="PF06744">
    <property type="entry name" value="IcmF_C"/>
    <property type="match status" value="1"/>
</dbReference>
<protein>
    <submittedName>
        <fullName evidence="3">ImcF-related family protein</fullName>
    </submittedName>
</protein>
<feature type="domain" description="IcmF-related" evidence="2">
    <location>
        <begin position="314"/>
        <end position="600"/>
    </location>
</feature>
<gene>
    <name evidence="3" type="ORF">ACFOSS_09830</name>
</gene>
<keyword evidence="4" id="KW-1185">Reference proteome</keyword>
<reference evidence="4" key="1">
    <citation type="journal article" date="2019" name="Int. J. Syst. Evol. Microbiol.">
        <title>The Global Catalogue of Microorganisms (GCM) 10K type strain sequencing project: providing services to taxonomists for standard genome sequencing and annotation.</title>
        <authorList>
            <consortium name="The Broad Institute Genomics Platform"/>
            <consortium name="The Broad Institute Genome Sequencing Center for Infectious Disease"/>
            <person name="Wu L."/>
            <person name="Ma J."/>
        </authorList>
    </citation>
    <scope>NUCLEOTIDE SEQUENCE [LARGE SCALE GENOMIC DNA]</scope>
    <source>
        <strain evidence="4">CCUG 54939</strain>
    </source>
</reference>
<dbReference type="RefSeq" id="WP_377152169.1">
    <property type="nucleotide sequence ID" value="NZ_JBHSAF010000012.1"/>
</dbReference>